<evidence type="ECO:0000313" key="3">
    <source>
        <dbReference type="Proteomes" id="UP000604046"/>
    </source>
</evidence>
<accession>A0A812MJE5</accession>
<keyword evidence="3" id="KW-1185">Reference proteome</keyword>
<organism evidence="2 3">
    <name type="scientific">Symbiodinium natans</name>
    <dbReference type="NCBI Taxonomy" id="878477"/>
    <lineage>
        <taxon>Eukaryota</taxon>
        <taxon>Sar</taxon>
        <taxon>Alveolata</taxon>
        <taxon>Dinophyceae</taxon>
        <taxon>Suessiales</taxon>
        <taxon>Symbiodiniaceae</taxon>
        <taxon>Symbiodinium</taxon>
    </lineage>
</organism>
<dbReference type="Proteomes" id="UP000604046">
    <property type="component" value="Unassembled WGS sequence"/>
</dbReference>
<dbReference type="Gene3D" id="3.40.50.11350">
    <property type="match status" value="1"/>
</dbReference>
<comment type="caution">
    <text evidence="2">The sequence shown here is derived from an EMBL/GenBank/DDBJ whole genome shotgun (WGS) entry which is preliminary data.</text>
</comment>
<proteinExistence type="predicted"/>
<name>A0A812MJE5_9DINO</name>
<sequence length="558" mass="62296">MYLESDGAVSRVQETGGLKQVFRSKGNAICVFLLLCFTAFIGRIGWEWAIMTAELEPAQMAAEMLPLPAGETRVPEARPTSFPEACNVLLAQASQSAGAPSGQQDETSVVWVGGAEGYTNQILSMLDVYRSIQPRTLVMAPMRTEHGYPGVDPPQCLSDVLELENAVCLHPSKSTPEDDRDEVVKSRNCSFDARETGALKGEKTLGDHYLYWRLRYLESWHRLPKVAFSSSSPKFNCIFSRSWSSASWDLWPSRLKIKAAYVELFQRMRESYFGSAPYLAVHWRRGDQLVTKCRVKVDTSANCGSAADLRSFINKKLGGRPWQVYVATNEQDNATLAQLREFGYRLQSDSGCDFNSLEAFFADVFLLGCASEVLLPGFHFDTGKSSVQYLIHRFRQHHVNRNDVCGESLRVLDAVNCGNFVAESCVEQHDRKLQFIPENRHHYPAAAASHLEGAKKTAPIRFLNPEKVDINFVLGGRNLTDAPLIWHFAGPLKNNFDERGDSFMDVMLKKLWNLDPEWRPEPAAVANCSAWEAAAMTPGNCSPGTEVVDCRSGWLAVC</sequence>
<protein>
    <submittedName>
        <fullName evidence="2">Uncharacterized protein</fullName>
    </submittedName>
</protein>
<keyword evidence="1" id="KW-0472">Membrane</keyword>
<keyword evidence="1" id="KW-0812">Transmembrane</keyword>
<evidence type="ECO:0000313" key="2">
    <source>
        <dbReference type="EMBL" id="CAE7271344.1"/>
    </source>
</evidence>
<feature type="transmembrane region" description="Helical" evidence="1">
    <location>
        <begin position="28"/>
        <end position="46"/>
    </location>
</feature>
<reference evidence="2" key="1">
    <citation type="submission" date="2021-02" db="EMBL/GenBank/DDBJ databases">
        <authorList>
            <person name="Dougan E. K."/>
            <person name="Rhodes N."/>
            <person name="Thang M."/>
            <person name="Chan C."/>
        </authorList>
    </citation>
    <scope>NUCLEOTIDE SEQUENCE</scope>
</reference>
<evidence type="ECO:0000256" key="1">
    <source>
        <dbReference type="SAM" id="Phobius"/>
    </source>
</evidence>
<dbReference type="AlphaFoldDB" id="A0A812MJE5"/>
<keyword evidence="1" id="KW-1133">Transmembrane helix</keyword>
<gene>
    <name evidence="2" type="ORF">SNAT2548_LOCUS14398</name>
</gene>
<dbReference type="EMBL" id="CAJNDS010001668">
    <property type="protein sequence ID" value="CAE7271344.1"/>
    <property type="molecule type" value="Genomic_DNA"/>
</dbReference>